<dbReference type="HAMAP" id="MF_00772">
    <property type="entry name" value="OGT"/>
    <property type="match status" value="1"/>
</dbReference>
<dbReference type="Gene3D" id="1.10.10.10">
    <property type="entry name" value="Winged helix-like DNA-binding domain superfamily/Winged helix DNA-binding domain"/>
    <property type="match status" value="1"/>
</dbReference>
<keyword evidence="4 9" id="KW-0489">Methyltransferase</keyword>
<dbReference type="GO" id="GO:0006307">
    <property type="term" value="P:DNA alkylation repair"/>
    <property type="evidence" value="ECO:0007669"/>
    <property type="project" value="UniProtKB-UniRule"/>
</dbReference>
<evidence type="ECO:0000313" key="12">
    <source>
        <dbReference type="EMBL" id="TLD72708.1"/>
    </source>
</evidence>
<evidence type="ECO:0000256" key="3">
    <source>
        <dbReference type="ARBA" id="ARBA00022490"/>
    </source>
</evidence>
<proteinExistence type="inferred from homology"/>
<dbReference type="InterPro" id="IPR036631">
    <property type="entry name" value="MGMT_N_sf"/>
</dbReference>
<dbReference type="InterPro" id="IPR014048">
    <property type="entry name" value="MethylDNA_cys_MeTrfase_DNA-bd"/>
</dbReference>
<comment type="function">
    <text evidence="9">Involved in the cellular defense against the biological effects of O6-methylguanine (O6-MeG) and O4-methylthymine (O4-MeT) in DNA. Repairs the methylated nucleobase in DNA by stoichiometrically transferring the methyl group to a cysteine residue in the enzyme. This is a suicide reaction: the enzyme is irreversibly inactivated.</text>
</comment>
<dbReference type="GO" id="GO:0032259">
    <property type="term" value="P:methylation"/>
    <property type="evidence" value="ECO:0007669"/>
    <property type="project" value="UniProtKB-KW"/>
</dbReference>
<dbReference type="GO" id="GO:0005737">
    <property type="term" value="C:cytoplasm"/>
    <property type="evidence" value="ECO:0007669"/>
    <property type="project" value="UniProtKB-SubCell"/>
</dbReference>
<dbReference type="Pfam" id="PF01035">
    <property type="entry name" value="DNA_binding_1"/>
    <property type="match status" value="1"/>
</dbReference>
<dbReference type="FunFam" id="1.10.10.10:FF:000214">
    <property type="entry name" value="Methylated-DNA--protein-cysteine methyltransferase"/>
    <property type="match status" value="1"/>
</dbReference>
<dbReference type="PANTHER" id="PTHR10815:SF5">
    <property type="entry name" value="METHYLATED-DNA--PROTEIN-CYSTEINE METHYLTRANSFERASE"/>
    <property type="match status" value="1"/>
</dbReference>
<evidence type="ECO:0000256" key="2">
    <source>
        <dbReference type="ARBA" id="ARBA00008711"/>
    </source>
</evidence>
<dbReference type="RefSeq" id="WP_138084331.1">
    <property type="nucleotide sequence ID" value="NZ_VAUV01000001.1"/>
</dbReference>
<dbReference type="OrthoDB" id="9783680at2"/>
<protein>
    <recommendedName>
        <fullName evidence="9">Methylated-DNA--protein-cysteine methyltransferase</fullName>
        <ecNumber evidence="9">2.1.1.63</ecNumber>
    </recommendedName>
    <alternativeName>
        <fullName evidence="9">6-O-methylguanine-DNA methyltransferase</fullName>
        <shortName evidence="9">MGMT</shortName>
    </alternativeName>
    <alternativeName>
        <fullName evidence="9">O-6-methylguanine-DNA-alkyltransferase</fullName>
    </alternativeName>
</protein>
<dbReference type="AlphaFoldDB" id="A0A5R8KK61"/>
<feature type="domain" description="Methylguanine DNA methyltransferase ribonuclease-like" evidence="11">
    <location>
        <begin position="4"/>
        <end position="70"/>
    </location>
</feature>
<evidence type="ECO:0000256" key="9">
    <source>
        <dbReference type="HAMAP-Rule" id="MF_00772"/>
    </source>
</evidence>
<evidence type="ECO:0000256" key="8">
    <source>
        <dbReference type="ARBA" id="ARBA00049348"/>
    </source>
</evidence>
<dbReference type="InterPro" id="IPR008332">
    <property type="entry name" value="MethylG_MeTrfase_N"/>
</dbReference>
<dbReference type="SUPFAM" id="SSF53155">
    <property type="entry name" value="Methylated DNA-protein cysteine methyltransferase domain"/>
    <property type="match status" value="1"/>
</dbReference>
<dbReference type="CDD" id="cd06445">
    <property type="entry name" value="ATase"/>
    <property type="match status" value="1"/>
</dbReference>
<reference evidence="12 13" key="1">
    <citation type="submission" date="2019-05" db="EMBL/GenBank/DDBJ databases">
        <title>Verrucobacter flavum gen. nov., sp. nov. a new member of the family Verrucomicrobiaceae.</title>
        <authorList>
            <person name="Szuroczki S."/>
            <person name="Abbaszade G."/>
            <person name="Szabo A."/>
            <person name="Felfoldi T."/>
            <person name="Schumann P."/>
            <person name="Boka K."/>
            <person name="Keki Z."/>
            <person name="Toumi M."/>
            <person name="Toth E."/>
        </authorList>
    </citation>
    <scope>NUCLEOTIDE SEQUENCE [LARGE SCALE GENOMIC DNA]</scope>
    <source>
        <strain evidence="12 13">MG-N-17</strain>
    </source>
</reference>
<comment type="subcellular location">
    <subcellularLocation>
        <location evidence="9">Cytoplasm</location>
    </subcellularLocation>
</comment>
<keyword evidence="6 9" id="KW-0227">DNA damage</keyword>
<sequence length="168" mass="18235">MNPIYFSYYASPVGTLLLSSHGQALNGVWIVGESHAPRVDATWVPDEHRFAKAKEQFDAYFAGELQTFDLEHAACMGTGFQQQVWKALAEIPYGSTISYAELARRIGNPAAVRAVGSANGRNPISIIVPCHRVIGANGSLTGYGGGLAAKKWLLEHEARHAFSTFTLQ</sequence>
<feature type="domain" description="Methylated-DNA-[protein]-cysteine S-methyltransferase DNA binding" evidence="10">
    <location>
        <begin position="80"/>
        <end position="158"/>
    </location>
</feature>
<dbReference type="InterPro" id="IPR036217">
    <property type="entry name" value="MethylDNA_cys_MeTrfase_DNAb"/>
</dbReference>
<evidence type="ECO:0000256" key="5">
    <source>
        <dbReference type="ARBA" id="ARBA00022679"/>
    </source>
</evidence>
<organism evidence="12 13">
    <name type="scientific">Phragmitibacter flavus</name>
    <dbReference type="NCBI Taxonomy" id="2576071"/>
    <lineage>
        <taxon>Bacteria</taxon>
        <taxon>Pseudomonadati</taxon>
        <taxon>Verrucomicrobiota</taxon>
        <taxon>Verrucomicrobiia</taxon>
        <taxon>Verrucomicrobiales</taxon>
        <taxon>Verrucomicrobiaceae</taxon>
        <taxon>Phragmitibacter</taxon>
    </lineage>
</organism>
<keyword evidence="3 9" id="KW-0963">Cytoplasm</keyword>
<comment type="catalytic activity">
    <reaction evidence="8 9">
        <text>a 6-O-methyl-2'-deoxyguanosine in DNA + L-cysteinyl-[protein] = S-methyl-L-cysteinyl-[protein] + a 2'-deoxyguanosine in DNA</text>
        <dbReference type="Rhea" id="RHEA:24000"/>
        <dbReference type="Rhea" id="RHEA-COMP:10131"/>
        <dbReference type="Rhea" id="RHEA-COMP:10132"/>
        <dbReference type="Rhea" id="RHEA-COMP:11367"/>
        <dbReference type="Rhea" id="RHEA-COMP:11368"/>
        <dbReference type="ChEBI" id="CHEBI:29950"/>
        <dbReference type="ChEBI" id="CHEBI:82612"/>
        <dbReference type="ChEBI" id="CHEBI:85445"/>
        <dbReference type="ChEBI" id="CHEBI:85448"/>
        <dbReference type="EC" id="2.1.1.63"/>
    </reaction>
</comment>
<comment type="miscellaneous">
    <text evidence="9">This enzyme catalyzes only one turnover and therefore is not strictly catalytic. According to one definition, an enzyme is a biocatalyst that acts repeatedly and over many reaction cycles.</text>
</comment>
<evidence type="ECO:0000256" key="1">
    <source>
        <dbReference type="ARBA" id="ARBA00001286"/>
    </source>
</evidence>
<dbReference type="NCBIfam" id="TIGR00589">
    <property type="entry name" value="ogt"/>
    <property type="match status" value="1"/>
</dbReference>
<keyword evidence="7 9" id="KW-0234">DNA repair</keyword>
<evidence type="ECO:0000259" key="10">
    <source>
        <dbReference type="Pfam" id="PF01035"/>
    </source>
</evidence>
<comment type="caution">
    <text evidence="12">The sequence shown here is derived from an EMBL/GenBank/DDBJ whole genome shotgun (WGS) entry which is preliminary data.</text>
</comment>
<dbReference type="InterPro" id="IPR001497">
    <property type="entry name" value="MethylDNA_cys_MeTrfase_AS"/>
</dbReference>
<keyword evidence="5 9" id="KW-0808">Transferase</keyword>
<dbReference type="PROSITE" id="PS00374">
    <property type="entry name" value="MGMT"/>
    <property type="match status" value="1"/>
</dbReference>
<dbReference type="Proteomes" id="UP000306196">
    <property type="component" value="Unassembled WGS sequence"/>
</dbReference>
<gene>
    <name evidence="12" type="ORF">FEM03_01130</name>
</gene>
<comment type="catalytic activity">
    <reaction evidence="1 9">
        <text>a 4-O-methyl-thymidine in DNA + L-cysteinyl-[protein] = a thymidine in DNA + S-methyl-L-cysteinyl-[protein]</text>
        <dbReference type="Rhea" id="RHEA:53428"/>
        <dbReference type="Rhea" id="RHEA-COMP:10131"/>
        <dbReference type="Rhea" id="RHEA-COMP:10132"/>
        <dbReference type="Rhea" id="RHEA-COMP:13555"/>
        <dbReference type="Rhea" id="RHEA-COMP:13556"/>
        <dbReference type="ChEBI" id="CHEBI:29950"/>
        <dbReference type="ChEBI" id="CHEBI:82612"/>
        <dbReference type="ChEBI" id="CHEBI:137386"/>
        <dbReference type="ChEBI" id="CHEBI:137387"/>
        <dbReference type="EC" id="2.1.1.63"/>
    </reaction>
</comment>
<comment type="similarity">
    <text evidence="2 9">Belongs to the MGMT family.</text>
</comment>
<evidence type="ECO:0000256" key="4">
    <source>
        <dbReference type="ARBA" id="ARBA00022603"/>
    </source>
</evidence>
<name>A0A5R8KK61_9BACT</name>
<dbReference type="Pfam" id="PF02870">
    <property type="entry name" value="Methyltransf_1N"/>
    <property type="match status" value="1"/>
</dbReference>
<dbReference type="GO" id="GO:0003908">
    <property type="term" value="F:methylated-DNA-[protein]-cysteine S-methyltransferase activity"/>
    <property type="evidence" value="ECO:0007669"/>
    <property type="project" value="UniProtKB-UniRule"/>
</dbReference>
<dbReference type="InterPro" id="IPR023546">
    <property type="entry name" value="MGMT"/>
</dbReference>
<dbReference type="InterPro" id="IPR036388">
    <property type="entry name" value="WH-like_DNA-bd_sf"/>
</dbReference>
<evidence type="ECO:0000256" key="6">
    <source>
        <dbReference type="ARBA" id="ARBA00022763"/>
    </source>
</evidence>
<dbReference type="Gene3D" id="3.30.160.70">
    <property type="entry name" value="Methylated DNA-protein cysteine methyltransferase domain"/>
    <property type="match status" value="1"/>
</dbReference>
<dbReference type="PANTHER" id="PTHR10815">
    <property type="entry name" value="METHYLATED-DNA--PROTEIN-CYSTEINE METHYLTRANSFERASE"/>
    <property type="match status" value="1"/>
</dbReference>
<dbReference type="EC" id="2.1.1.63" evidence="9"/>
<accession>A0A5R8KK61</accession>
<keyword evidence="13" id="KW-1185">Reference proteome</keyword>
<evidence type="ECO:0000256" key="7">
    <source>
        <dbReference type="ARBA" id="ARBA00023204"/>
    </source>
</evidence>
<evidence type="ECO:0000259" key="11">
    <source>
        <dbReference type="Pfam" id="PF02870"/>
    </source>
</evidence>
<evidence type="ECO:0000313" key="13">
    <source>
        <dbReference type="Proteomes" id="UP000306196"/>
    </source>
</evidence>
<dbReference type="SUPFAM" id="SSF46767">
    <property type="entry name" value="Methylated DNA-protein cysteine methyltransferase, C-terminal domain"/>
    <property type="match status" value="1"/>
</dbReference>
<feature type="active site" description="Nucleophile; methyl group acceptor" evidence="9">
    <location>
        <position position="130"/>
    </location>
</feature>
<dbReference type="EMBL" id="VAUV01000001">
    <property type="protein sequence ID" value="TLD72708.1"/>
    <property type="molecule type" value="Genomic_DNA"/>
</dbReference>